<feature type="domain" description="Tesmin/TSO1-like CXC" evidence="3">
    <location>
        <begin position="108"/>
        <end position="152"/>
    </location>
</feature>
<evidence type="ECO:0000256" key="2">
    <source>
        <dbReference type="SAM" id="MobiDB-lite"/>
    </source>
</evidence>
<gene>
    <name evidence="4" type="ORF">TorRG33x02_126480</name>
</gene>
<comment type="caution">
    <text evidence="4">The sequence shown here is derived from an EMBL/GenBank/DDBJ whole genome shotgun (WGS) entry which is preliminary data.</text>
</comment>
<protein>
    <recommendedName>
        <fullName evidence="3">Tesmin/TSO1-like CXC domain-containing protein</fullName>
    </recommendedName>
</protein>
<dbReference type="InterPro" id="IPR033467">
    <property type="entry name" value="Tesmin/TSO1-like_CXC"/>
</dbReference>
<dbReference type="STRING" id="63057.A0A2P5F1G3"/>
<organism evidence="4 5">
    <name type="scientific">Trema orientale</name>
    <name type="common">Charcoal tree</name>
    <name type="synonym">Celtis orientalis</name>
    <dbReference type="NCBI Taxonomy" id="63057"/>
    <lineage>
        <taxon>Eukaryota</taxon>
        <taxon>Viridiplantae</taxon>
        <taxon>Streptophyta</taxon>
        <taxon>Embryophyta</taxon>
        <taxon>Tracheophyta</taxon>
        <taxon>Spermatophyta</taxon>
        <taxon>Magnoliopsida</taxon>
        <taxon>eudicotyledons</taxon>
        <taxon>Gunneridae</taxon>
        <taxon>Pentapetalae</taxon>
        <taxon>rosids</taxon>
        <taxon>fabids</taxon>
        <taxon>Rosales</taxon>
        <taxon>Cannabaceae</taxon>
        <taxon>Trema</taxon>
    </lineage>
</organism>
<sequence>MAEENVKLKEEAEELKQENLRCLLEEKEVPSLEQGFDIKELKEEVVSLSGLFRQLRVQKAELDQGNKSEEVSSHSSVSVARSNQSAVDTDISGSEHSLPSIVTKNNNESSICCSCSKKSLCKTTKCVCRSMGGSCGTSCGCVASKCTNREALPIRLNDSPEPEIAEAKFSGSKMVEPRKDTTGASQGAMLLQSALLEQPAEKNDNHGLYKKPLSDIGNIRLRVLRKIG</sequence>
<dbReference type="InParanoid" id="A0A2P5F1G3"/>
<dbReference type="EMBL" id="JXTC01000073">
    <property type="protein sequence ID" value="PON91609.1"/>
    <property type="molecule type" value="Genomic_DNA"/>
</dbReference>
<name>A0A2P5F1G3_TREOI</name>
<dbReference type="SMART" id="SM01114">
    <property type="entry name" value="CXC"/>
    <property type="match status" value="1"/>
</dbReference>
<accession>A0A2P5F1G3</accession>
<feature type="compositionally biased region" description="Basic and acidic residues" evidence="2">
    <location>
        <begin position="63"/>
        <end position="72"/>
    </location>
</feature>
<keyword evidence="5" id="KW-1185">Reference proteome</keyword>
<evidence type="ECO:0000313" key="5">
    <source>
        <dbReference type="Proteomes" id="UP000237000"/>
    </source>
</evidence>
<feature type="compositionally biased region" description="Low complexity" evidence="2">
    <location>
        <begin position="73"/>
        <end position="87"/>
    </location>
</feature>
<evidence type="ECO:0000259" key="3">
    <source>
        <dbReference type="SMART" id="SM01114"/>
    </source>
</evidence>
<evidence type="ECO:0000256" key="1">
    <source>
        <dbReference type="SAM" id="Coils"/>
    </source>
</evidence>
<proteinExistence type="predicted"/>
<dbReference type="Proteomes" id="UP000237000">
    <property type="component" value="Unassembled WGS sequence"/>
</dbReference>
<reference evidence="5" key="1">
    <citation type="submission" date="2016-06" db="EMBL/GenBank/DDBJ databases">
        <title>Parallel loss of symbiosis genes in relatives of nitrogen-fixing non-legume Parasponia.</title>
        <authorList>
            <person name="Van Velzen R."/>
            <person name="Holmer R."/>
            <person name="Bu F."/>
            <person name="Rutten L."/>
            <person name="Van Zeijl A."/>
            <person name="Liu W."/>
            <person name="Santuari L."/>
            <person name="Cao Q."/>
            <person name="Sharma T."/>
            <person name="Shen D."/>
            <person name="Roswanjaya Y."/>
            <person name="Wardhani T."/>
            <person name="Kalhor M.S."/>
            <person name="Jansen J."/>
            <person name="Van den Hoogen J."/>
            <person name="Gungor B."/>
            <person name="Hartog M."/>
            <person name="Hontelez J."/>
            <person name="Verver J."/>
            <person name="Yang W.-C."/>
            <person name="Schijlen E."/>
            <person name="Repin R."/>
            <person name="Schilthuizen M."/>
            <person name="Schranz E."/>
            <person name="Heidstra R."/>
            <person name="Miyata K."/>
            <person name="Fedorova E."/>
            <person name="Kohlen W."/>
            <person name="Bisseling T."/>
            <person name="Smit S."/>
            <person name="Geurts R."/>
        </authorList>
    </citation>
    <scope>NUCLEOTIDE SEQUENCE [LARGE SCALE GENOMIC DNA]</scope>
    <source>
        <strain evidence="5">cv. RG33-2</strain>
    </source>
</reference>
<feature type="coiled-coil region" evidence="1">
    <location>
        <begin position="1"/>
        <end position="58"/>
    </location>
</feature>
<evidence type="ECO:0000313" key="4">
    <source>
        <dbReference type="EMBL" id="PON91609.1"/>
    </source>
</evidence>
<dbReference type="OrthoDB" id="1938447at2759"/>
<keyword evidence="1" id="KW-0175">Coiled coil</keyword>
<dbReference type="AlphaFoldDB" id="A0A2P5F1G3"/>
<feature type="region of interest" description="Disordered" evidence="2">
    <location>
        <begin position="63"/>
        <end position="98"/>
    </location>
</feature>